<dbReference type="AlphaFoldDB" id="A0A1I2GSA0"/>
<dbReference type="RefSeq" id="WP_096327084.1">
    <property type="nucleotide sequence ID" value="NZ_FOMX01000034.1"/>
</dbReference>
<name>A0A1I2GSA0_9BACT</name>
<sequence length="121" mass="12133">MGGEFAYYGTVPGVVGDVDVDRLMGDESLLAALAQVEPSSSVATTPTTPTPWPAPVDLAALGGGSHPYTARVQGCLLGLGYGPRGLVASASGLPDGISARRPRPPSANSSAPTAWPTTSGR</sequence>
<proteinExistence type="predicted"/>
<gene>
    <name evidence="2" type="ORF">SAMN02745121_07485</name>
</gene>
<accession>A0A1I2GSA0</accession>
<evidence type="ECO:0000256" key="1">
    <source>
        <dbReference type="SAM" id="MobiDB-lite"/>
    </source>
</evidence>
<evidence type="ECO:0000313" key="2">
    <source>
        <dbReference type="EMBL" id="SFF20108.1"/>
    </source>
</evidence>
<feature type="region of interest" description="Disordered" evidence="1">
    <location>
        <begin position="91"/>
        <end position="121"/>
    </location>
</feature>
<keyword evidence="3" id="KW-1185">Reference proteome</keyword>
<dbReference type="Proteomes" id="UP000199400">
    <property type="component" value="Unassembled WGS sequence"/>
</dbReference>
<protein>
    <submittedName>
        <fullName evidence="2">Uncharacterized protein</fullName>
    </submittedName>
</protein>
<organism evidence="2 3">
    <name type="scientific">Nannocystis exedens</name>
    <dbReference type="NCBI Taxonomy" id="54"/>
    <lineage>
        <taxon>Bacteria</taxon>
        <taxon>Pseudomonadati</taxon>
        <taxon>Myxococcota</taxon>
        <taxon>Polyangia</taxon>
        <taxon>Nannocystales</taxon>
        <taxon>Nannocystaceae</taxon>
        <taxon>Nannocystis</taxon>
    </lineage>
</organism>
<feature type="region of interest" description="Disordered" evidence="1">
    <location>
        <begin position="37"/>
        <end position="56"/>
    </location>
</feature>
<dbReference type="EMBL" id="FOMX01000034">
    <property type="protein sequence ID" value="SFF20108.1"/>
    <property type="molecule type" value="Genomic_DNA"/>
</dbReference>
<evidence type="ECO:0000313" key="3">
    <source>
        <dbReference type="Proteomes" id="UP000199400"/>
    </source>
</evidence>
<reference evidence="3" key="1">
    <citation type="submission" date="2016-10" db="EMBL/GenBank/DDBJ databases">
        <authorList>
            <person name="Varghese N."/>
            <person name="Submissions S."/>
        </authorList>
    </citation>
    <scope>NUCLEOTIDE SEQUENCE [LARGE SCALE GENOMIC DNA]</scope>
    <source>
        <strain evidence="3">ATCC 25963</strain>
    </source>
</reference>
<feature type="compositionally biased region" description="Low complexity" evidence="1">
    <location>
        <begin position="106"/>
        <end position="121"/>
    </location>
</feature>